<evidence type="ECO:0008006" key="3">
    <source>
        <dbReference type="Google" id="ProtNLM"/>
    </source>
</evidence>
<name>A0ABR9TRN1_9FLAO</name>
<reference evidence="1 2" key="1">
    <citation type="submission" date="2018-07" db="EMBL/GenBank/DDBJ databases">
        <title>Genome assembly of strain KB82.</title>
        <authorList>
            <person name="Kukolya J."/>
            <person name="Horvath B."/>
            <person name="Nagy I."/>
            <person name="Toth A."/>
        </authorList>
    </citation>
    <scope>NUCLEOTIDE SEQUENCE [LARGE SCALE GENOMIC DNA]</scope>
    <source>
        <strain evidence="1 2">Kb82</strain>
    </source>
</reference>
<keyword evidence="2" id="KW-1185">Reference proteome</keyword>
<dbReference type="Proteomes" id="UP000640614">
    <property type="component" value="Unassembled WGS sequence"/>
</dbReference>
<evidence type="ECO:0000313" key="1">
    <source>
        <dbReference type="EMBL" id="MBE8727981.1"/>
    </source>
</evidence>
<comment type="caution">
    <text evidence="1">The sequence shown here is derived from an EMBL/GenBank/DDBJ whole genome shotgun (WGS) entry which is preliminary data.</text>
</comment>
<sequence>MGLVADFTDLATSDIYIQSLKEIVKNDVFQQDTSEFFTIVPGIKGGKQVAAMKNFEYVTVASQGCGGTGISPKFPAFSQKWNPKMAEVKIKYCFTEFEDSFVQWGLNNGYARKDLTGTELAVFIEDLVTKAMKADLLRIVLMGDKDIAAQDILTDEAGKTKFYDIIDKGLLPTLQYLKTLPEFSGSFIPLTKNTGAMTDQLNLDATYALDLYESLLDDVYDFEGDTILTSNRLFKNYQKWVKRANGYGIQSNVDLTQKGITDPMIDGESLTPIVQYDRWRRNDFVTGTTPHIHLPHFALFTKKEHLQVGVDDAASLEDITLEYIGGDDESFYIKANYLVDFKMVNPYAFRAAI</sequence>
<proteinExistence type="predicted"/>
<evidence type="ECO:0000313" key="2">
    <source>
        <dbReference type="Proteomes" id="UP000640614"/>
    </source>
</evidence>
<protein>
    <recommendedName>
        <fullName evidence="3">Phage major capsid protein</fullName>
    </recommendedName>
</protein>
<dbReference type="EMBL" id="PRDM01000006">
    <property type="protein sequence ID" value="MBE8727981.1"/>
    <property type="molecule type" value="Genomic_DNA"/>
</dbReference>
<gene>
    <name evidence="1" type="ORF">C4F50_23945</name>
</gene>
<dbReference type="RefSeq" id="WP_194141100.1">
    <property type="nucleotide sequence ID" value="NZ_PRDM01000006.1"/>
</dbReference>
<organism evidence="1 2">
    <name type="scientific">Flavobacterium hungaricum</name>
    <dbReference type="NCBI Taxonomy" id="2082725"/>
    <lineage>
        <taxon>Bacteria</taxon>
        <taxon>Pseudomonadati</taxon>
        <taxon>Bacteroidota</taxon>
        <taxon>Flavobacteriia</taxon>
        <taxon>Flavobacteriales</taxon>
        <taxon>Flavobacteriaceae</taxon>
        <taxon>Flavobacterium</taxon>
    </lineage>
</organism>
<accession>A0ABR9TRN1</accession>